<name>A0AAN6IAU8_9EURO</name>
<comment type="caution">
    <text evidence="1">The sequence shown here is derived from an EMBL/GenBank/DDBJ whole genome shotgun (WGS) entry which is preliminary data.</text>
</comment>
<accession>A0AAN6IAU8</accession>
<evidence type="ECO:0000313" key="2">
    <source>
        <dbReference type="Proteomes" id="UP001203852"/>
    </source>
</evidence>
<dbReference type="Proteomes" id="UP001203852">
    <property type="component" value="Unassembled WGS sequence"/>
</dbReference>
<keyword evidence="2" id="KW-1185">Reference proteome</keyword>
<organism evidence="1 2">
    <name type="scientific">Exophiala viscosa</name>
    <dbReference type="NCBI Taxonomy" id="2486360"/>
    <lineage>
        <taxon>Eukaryota</taxon>
        <taxon>Fungi</taxon>
        <taxon>Dikarya</taxon>
        <taxon>Ascomycota</taxon>
        <taxon>Pezizomycotina</taxon>
        <taxon>Eurotiomycetes</taxon>
        <taxon>Chaetothyriomycetidae</taxon>
        <taxon>Chaetothyriales</taxon>
        <taxon>Herpotrichiellaceae</taxon>
        <taxon>Exophiala</taxon>
    </lineage>
</organism>
<dbReference type="AlphaFoldDB" id="A0AAN6IAU8"/>
<proteinExistence type="predicted"/>
<reference evidence="1" key="1">
    <citation type="journal article" date="2022" name="bioRxiv">
        <title>Deciphering the potential niche of two novel black yeast fungi from a biological soil crust based on their genomes, phenotypes, and melanin regulation.</title>
        <authorList>
            <consortium name="DOE Joint Genome Institute"/>
            <person name="Carr E.C."/>
            <person name="Barton Q."/>
            <person name="Grambo S."/>
            <person name="Sullivan M."/>
            <person name="Renfro C.M."/>
            <person name="Kuo A."/>
            <person name="Pangilinan J."/>
            <person name="Lipzen A."/>
            <person name="Keymanesh K."/>
            <person name="Savage E."/>
            <person name="Barry K."/>
            <person name="Grigoriev I.V."/>
            <person name="Riekhof W.R."/>
            <person name="Harris S.S."/>
        </authorList>
    </citation>
    <scope>NUCLEOTIDE SEQUENCE</scope>
    <source>
        <strain evidence="1">JF 03-4F</strain>
    </source>
</reference>
<protein>
    <submittedName>
        <fullName evidence="1">Uncharacterized protein</fullName>
    </submittedName>
</protein>
<sequence length="322" mass="35192">MLQLGRVSASVFSGVAEATLALANVNFDFSLVKVNAPIEFEGVGHALSTFRRDVAESGSTHITARKLGAVFENVIPPTPRLYEAYGRRASQICQHYGKSEEGLESAGLFADFAGPDATSIWAAATSGKAAIAVHLLACLLARFWKPAEAVSIWEEIISVRKKTLEEAAIDETFQMATILASQVSITHEQLAEWDNSARAWLGFADRAHDEQQTKLKLVIDEMQRPIATKSTLYESVIDSWTVALRGMEELLQGASQGVSHSGLILALSCWHLYPHLSVEGGAPVLQKDELFPHGTTAYLNLQGNPNTDKRGIYWSLSLSHMR</sequence>
<gene>
    <name evidence="1" type="ORF">EDD36DRAFT_311320</name>
</gene>
<evidence type="ECO:0000313" key="1">
    <source>
        <dbReference type="EMBL" id="KAI1611032.1"/>
    </source>
</evidence>
<dbReference type="EMBL" id="MU404357">
    <property type="protein sequence ID" value="KAI1611032.1"/>
    <property type="molecule type" value="Genomic_DNA"/>
</dbReference>